<keyword evidence="17" id="KW-1185">Reference proteome</keyword>
<accession>A0ABP8PZ95</accession>
<dbReference type="Gene3D" id="1.10.287.730">
    <property type="entry name" value="Helix hairpin bin"/>
    <property type="match status" value="1"/>
</dbReference>
<evidence type="ECO:0000256" key="10">
    <source>
        <dbReference type="ARBA" id="ARBA00022884"/>
    </source>
</evidence>
<dbReference type="CDD" id="cd02440">
    <property type="entry name" value="AdoMet_MTases"/>
    <property type="match status" value="1"/>
</dbReference>
<dbReference type="InterPro" id="IPR035926">
    <property type="entry name" value="NusB-like_sf"/>
</dbReference>
<feature type="active site" description="Nucleophile" evidence="14">
    <location>
        <position position="373"/>
    </location>
</feature>
<name>A0ABP8PZ95_9GAMM</name>
<dbReference type="Gene3D" id="1.10.940.10">
    <property type="entry name" value="NusB-like"/>
    <property type="match status" value="1"/>
</dbReference>
<sequence>MKTRAQAAKVLFEVVEQGVSLSTVLPAAQQQLAAKDRALLQELCFGSLRWLSRLEAIAAALMSKPLKGKYRQLHYLLLVGIYQLLYTRIPPHAALSETVSACRLLKGETFRGMLNGVLRNVQRQADALQQTVDQKPTSRFAHPKWLIERLKAAYPKQYGAILDANNQRPPLWLRVNRRHHDRVSYRALLAAQDIAVAGEDPGSEGLCLAQPCDVSQLPGFADGWVSVQDGAAQQAARLLDPQPGDWVLDACAAPGGKTAHLLERQPALAGLVALDSDAKRLERVKDNLQRLQLTAQVICGDASRPQTWWSGPAFDRILLDAPCSATGVIRRHPDIKWLRRNEDIAELVILQGKILDALWCKLKPGGTLLYATCSVLPDENSEQIKAFMARTPDAELVALPQDGGPDRPGWQLLPGEGNMDGFYYAKLIKR</sequence>
<evidence type="ECO:0000256" key="11">
    <source>
        <dbReference type="ARBA" id="ARBA00030399"/>
    </source>
</evidence>
<dbReference type="EC" id="2.1.1.176" evidence="4"/>
<evidence type="ECO:0000256" key="4">
    <source>
        <dbReference type="ARBA" id="ARBA00012140"/>
    </source>
</evidence>
<dbReference type="NCBIfam" id="NF008149">
    <property type="entry name" value="PRK10901.1"/>
    <property type="match status" value="1"/>
</dbReference>
<keyword evidence="9 14" id="KW-0949">S-adenosyl-L-methionine</keyword>
<dbReference type="Pfam" id="PF01189">
    <property type="entry name" value="Methyltr_RsmB-F"/>
    <property type="match status" value="1"/>
</dbReference>
<keyword evidence="6" id="KW-0698">rRNA processing</keyword>
<keyword evidence="5" id="KW-0963">Cytoplasm</keyword>
<feature type="binding site" evidence="14">
    <location>
        <position position="301"/>
    </location>
    <ligand>
        <name>S-adenosyl-L-methionine</name>
        <dbReference type="ChEBI" id="CHEBI:59789"/>
    </ligand>
</feature>
<dbReference type="InterPro" id="IPR018314">
    <property type="entry name" value="RsmB/NOL1/NOP2-like_CS"/>
</dbReference>
<dbReference type="PROSITE" id="PS01153">
    <property type="entry name" value="NOL1_NOP2_SUN"/>
    <property type="match status" value="1"/>
</dbReference>
<dbReference type="InterPro" id="IPR006027">
    <property type="entry name" value="NusB_RsmB_TIM44"/>
</dbReference>
<evidence type="ECO:0000313" key="16">
    <source>
        <dbReference type="EMBL" id="GAA4494997.1"/>
    </source>
</evidence>
<evidence type="ECO:0000256" key="7">
    <source>
        <dbReference type="ARBA" id="ARBA00022603"/>
    </source>
</evidence>
<dbReference type="Proteomes" id="UP001501321">
    <property type="component" value="Unassembled WGS sequence"/>
</dbReference>
<evidence type="ECO:0000256" key="9">
    <source>
        <dbReference type="ARBA" id="ARBA00022691"/>
    </source>
</evidence>
<dbReference type="InterPro" id="IPR023267">
    <property type="entry name" value="RCMT"/>
</dbReference>
<comment type="catalytic activity">
    <reaction evidence="13">
        <text>cytidine(967) in 16S rRNA + S-adenosyl-L-methionine = 5-methylcytidine(967) in 16S rRNA + S-adenosyl-L-homocysteine + H(+)</text>
        <dbReference type="Rhea" id="RHEA:42748"/>
        <dbReference type="Rhea" id="RHEA-COMP:10219"/>
        <dbReference type="Rhea" id="RHEA-COMP:10220"/>
        <dbReference type="ChEBI" id="CHEBI:15378"/>
        <dbReference type="ChEBI" id="CHEBI:57856"/>
        <dbReference type="ChEBI" id="CHEBI:59789"/>
        <dbReference type="ChEBI" id="CHEBI:74483"/>
        <dbReference type="ChEBI" id="CHEBI:82748"/>
        <dbReference type="EC" id="2.1.1.176"/>
    </reaction>
</comment>
<gene>
    <name evidence="16" type="primary">rsmB</name>
    <name evidence="16" type="ORF">GCM10023095_07480</name>
</gene>
<feature type="domain" description="SAM-dependent MTase RsmB/NOP-type" evidence="15">
    <location>
        <begin position="161"/>
        <end position="430"/>
    </location>
</feature>
<dbReference type="PANTHER" id="PTHR22807">
    <property type="entry name" value="NOP2 YEAST -RELATED NOL1/NOP2/FMU SUN DOMAIN-CONTAINING"/>
    <property type="match status" value="1"/>
</dbReference>
<evidence type="ECO:0000256" key="13">
    <source>
        <dbReference type="ARBA" id="ARBA00047283"/>
    </source>
</evidence>
<dbReference type="InterPro" id="IPR001678">
    <property type="entry name" value="MeTrfase_RsmB-F_NOP2_dom"/>
</dbReference>
<feature type="binding site" evidence="14">
    <location>
        <begin position="251"/>
        <end position="257"/>
    </location>
    <ligand>
        <name>S-adenosyl-L-methionine</name>
        <dbReference type="ChEBI" id="CHEBI:59789"/>
    </ligand>
</feature>
<dbReference type="PRINTS" id="PR02008">
    <property type="entry name" value="RCMTFAMILY"/>
</dbReference>
<comment type="subcellular location">
    <subcellularLocation>
        <location evidence="2">Cytoplasm</location>
    </subcellularLocation>
</comment>
<keyword evidence="8 14" id="KW-0808">Transferase</keyword>
<comment type="caution">
    <text evidence="16">The sequence shown here is derived from an EMBL/GenBank/DDBJ whole genome shotgun (WGS) entry which is preliminary data.</text>
</comment>
<dbReference type="InterPro" id="IPR004573">
    <property type="entry name" value="rRNA_ssu_MeTfrase_B"/>
</dbReference>
<evidence type="ECO:0000256" key="12">
    <source>
        <dbReference type="ARBA" id="ARBA00031088"/>
    </source>
</evidence>
<dbReference type="SUPFAM" id="SSF48013">
    <property type="entry name" value="NusB-like"/>
    <property type="match status" value="1"/>
</dbReference>
<evidence type="ECO:0000256" key="5">
    <source>
        <dbReference type="ARBA" id="ARBA00022490"/>
    </source>
</evidence>
<proteinExistence type="inferred from homology"/>
<dbReference type="Gene3D" id="3.40.50.150">
    <property type="entry name" value="Vaccinia Virus protein VP39"/>
    <property type="match status" value="1"/>
</dbReference>
<feature type="binding site" evidence="14">
    <location>
        <position position="275"/>
    </location>
    <ligand>
        <name>S-adenosyl-L-methionine</name>
        <dbReference type="ChEBI" id="CHEBI:59789"/>
    </ligand>
</feature>
<dbReference type="PANTHER" id="PTHR22807:SF61">
    <property type="entry name" value="NOL1_NOP2_SUN FAMILY PROTEIN _ ANTITERMINATION NUSB DOMAIN-CONTAINING PROTEIN"/>
    <property type="match status" value="1"/>
</dbReference>
<evidence type="ECO:0000256" key="8">
    <source>
        <dbReference type="ARBA" id="ARBA00022679"/>
    </source>
</evidence>
<reference evidence="17" key="1">
    <citation type="journal article" date="2019" name="Int. J. Syst. Evol. Microbiol.">
        <title>The Global Catalogue of Microorganisms (GCM) 10K type strain sequencing project: providing services to taxonomists for standard genome sequencing and annotation.</title>
        <authorList>
            <consortium name="The Broad Institute Genomics Platform"/>
            <consortium name="The Broad Institute Genome Sequencing Center for Infectious Disease"/>
            <person name="Wu L."/>
            <person name="Ma J."/>
        </authorList>
    </citation>
    <scope>NUCLEOTIDE SEQUENCE [LARGE SCALE GENOMIC DNA]</scope>
    <source>
        <strain evidence="17">JCM 32226</strain>
    </source>
</reference>
<organism evidence="16 17">
    <name type="scientific">Pseudaeromonas paramecii</name>
    <dbReference type="NCBI Taxonomy" id="2138166"/>
    <lineage>
        <taxon>Bacteria</taxon>
        <taxon>Pseudomonadati</taxon>
        <taxon>Pseudomonadota</taxon>
        <taxon>Gammaproteobacteria</taxon>
        <taxon>Aeromonadales</taxon>
        <taxon>Aeromonadaceae</taxon>
        <taxon>Pseudaeromonas</taxon>
    </lineage>
</organism>
<evidence type="ECO:0000256" key="3">
    <source>
        <dbReference type="ARBA" id="ARBA00007494"/>
    </source>
</evidence>
<dbReference type="Pfam" id="PF01029">
    <property type="entry name" value="NusB"/>
    <property type="match status" value="1"/>
</dbReference>
<evidence type="ECO:0000256" key="14">
    <source>
        <dbReference type="PROSITE-ProRule" id="PRU01023"/>
    </source>
</evidence>
<dbReference type="Pfam" id="PF22458">
    <property type="entry name" value="RsmF-B_ferredox"/>
    <property type="match status" value="1"/>
</dbReference>
<dbReference type="EMBL" id="BAABFC010000004">
    <property type="protein sequence ID" value="GAA4494997.1"/>
    <property type="molecule type" value="Genomic_DNA"/>
</dbReference>
<comment type="function">
    <text evidence="1">Specifically methylates the cytosine at position 967 (m5C967) of 16S rRNA.</text>
</comment>
<comment type="similarity">
    <text evidence="3 14">Belongs to the class I-like SAM-binding methyltransferase superfamily. RsmB/NOP family.</text>
</comment>
<dbReference type="InterPro" id="IPR049560">
    <property type="entry name" value="MeTrfase_RsmB-F_NOP2_cat"/>
</dbReference>
<dbReference type="Gene3D" id="3.30.70.1170">
    <property type="entry name" value="Sun protein, domain 3"/>
    <property type="match status" value="1"/>
</dbReference>
<dbReference type="RefSeq" id="WP_345010197.1">
    <property type="nucleotide sequence ID" value="NZ_BAABFC010000004.1"/>
</dbReference>
<feature type="binding site" evidence="14">
    <location>
        <position position="320"/>
    </location>
    <ligand>
        <name>S-adenosyl-L-methionine</name>
        <dbReference type="ChEBI" id="CHEBI:59789"/>
    </ligand>
</feature>
<evidence type="ECO:0000256" key="6">
    <source>
        <dbReference type="ARBA" id="ARBA00022552"/>
    </source>
</evidence>
<dbReference type="InterPro" id="IPR029063">
    <property type="entry name" value="SAM-dependent_MTases_sf"/>
</dbReference>
<keyword evidence="7 14" id="KW-0489">Methyltransferase</keyword>
<dbReference type="SUPFAM" id="SSF53335">
    <property type="entry name" value="S-adenosyl-L-methionine-dependent methyltransferases"/>
    <property type="match status" value="1"/>
</dbReference>
<dbReference type="PROSITE" id="PS51686">
    <property type="entry name" value="SAM_MT_RSMB_NOP"/>
    <property type="match status" value="1"/>
</dbReference>
<evidence type="ECO:0000256" key="2">
    <source>
        <dbReference type="ARBA" id="ARBA00004496"/>
    </source>
</evidence>
<protein>
    <recommendedName>
        <fullName evidence="4">16S rRNA (cytosine(967)-C(5))-methyltransferase</fullName>
        <ecNumber evidence="4">2.1.1.176</ecNumber>
    </recommendedName>
    <alternativeName>
        <fullName evidence="11">16S rRNA m5C967 methyltransferase</fullName>
    </alternativeName>
    <alternativeName>
        <fullName evidence="12">rRNA (cytosine-C(5)-)-methyltransferase RsmB</fullName>
    </alternativeName>
</protein>
<evidence type="ECO:0000313" key="17">
    <source>
        <dbReference type="Proteomes" id="UP001501321"/>
    </source>
</evidence>
<keyword evidence="10 14" id="KW-0694">RNA-binding</keyword>
<evidence type="ECO:0000256" key="1">
    <source>
        <dbReference type="ARBA" id="ARBA00002724"/>
    </source>
</evidence>
<dbReference type="InterPro" id="IPR054728">
    <property type="entry name" value="RsmB-like_ferredoxin"/>
</dbReference>
<dbReference type="NCBIfam" id="TIGR00563">
    <property type="entry name" value="rsmB"/>
    <property type="match status" value="1"/>
</dbReference>
<evidence type="ECO:0000259" key="15">
    <source>
        <dbReference type="PROSITE" id="PS51686"/>
    </source>
</evidence>